<feature type="compositionally biased region" description="Basic and acidic residues" evidence="2">
    <location>
        <begin position="212"/>
        <end position="224"/>
    </location>
</feature>
<name>A0A397U6A2_9GLOM</name>
<feature type="region of interest" description="Disordered" evidence="2">
    <location>
        <begin position="201"/>
        <end position="224"/>
    </location>
</feature>
<dbReference type="AlphaFoldDB" id="A0A397U6A2"/>
<proteinExistence type="predicted"/>
<keyword evidence="1" id="KW-0175">Coiled coil</keyword>
<sequence length="224" mass="26453">MINFFFNFLDISGTLNKILNKLDDLSEKINQMDRRLAEVEERMSESFNLAHENNFIQQMVKATAKILIETTIYPSEEEYKEAAEEYLLEHQSKYFESLSDKRWATYYKQNIAGPWKASEKIKSCYKKLFTPIFSDPADTYMARILGKIWSTTISSDIKVAYTITVCQVTLSQHYEKFTMREDIMKNRLIKNLHKLQKREKFLPPASDEETSEEKVEEVREGRKK</sequence>
<keyword evidence="4" id="KW-1185">Reference proteome</keyword>
<dbReference type="EMBL" id="QKWP01002650">
    <property type="protein sequence ID" value="RIB02586.1"/>
    <property type="molecule type" value="Genomic_DNA"/>
</dbReference>
<dbReference type="OrthoDB" id="2408226at2759"/>
<reference evidence="3 4" key="1">
    <citation type="submission" date="2018-06" db="EMBL/GenBank/DDBJ databases">
        <title>Comparative genomics reveals the genomic features of Rhizophagus irregularis, R. cerebriforme, R. diaphanum and Gigaspora rosea, and their symbiotic lifestyle signature.</title>
        <authorList>
            <person name="Morin E."/>
            <person name="San Clemente H."/>
            <person name="Chen E.C.H."/>
            <person name="De La Providencia I."/>
            <person name="Hainaut M."/>
            <person name="Kuo A."/>
            <person name="Kohler A."/>
            <person name="Murat C."/>
            <person name="Tang N."/>
            <person name="Roy S."/>
            <person name="Loubradou J."/>
            <person name="Henrissat B."/>
            <person name="Grigoriev I.V."/>
            <person name="Corradi N."/>
            <person name="Roux C."/>
            <person name="Martin F.M."/>
        </authorList>
    </citation>
    <scope>NUCLEOTIDE SEQUENCE [LARGE SCALE GENOMIC DNA]</scope>
    <source>
        <strain evidence="3 4">DAOM 194757</strain>
    </source>
</reference>
<evidence type="ECO:0000313" key="3">
    <source>
        <dbReference type="EMBL" id="RIB02586.1"/>
    </source>
</evidence>
<evidence type="ECO:0000256" key="1">
    <source>
        <dbReference type="SAM" id="Coils"/>
    </source>
</evidence>
<protein>
    <submittedName>
        <fullName evidence="3">Uncharacterized protein</fullName>
    </submittedName>
</protein>
<feature type="coiled-coil region" evidence="1">
    <location>
        <begin position="15"/>
        <end position="49"/>
    </location>
</feature>
<dbReference type="Proteomes" id="UP000266673">
    <property type="component" value="Unassembled WGS sequence"/>
</dbReference>
<evidence type="ECO:0000313" key="4">
    <source>
        <dbReference type="Proteomes" id="UP000266673"/>
    </source>
</evidence>
<evidence type="ECO:0000256" key="2">
    <source>
        <dbReference type="SAM" id="MobiDB-lite"/>
    </source>
</evidence>
<organism evidence="3 4">
    <name type="scientific">Gigaspora rosea</name>
    <dbReference type="NCBI Taxonomy" id="44941"/>
    <lineage>
        <taxon>Eukaryota</taxon>
        <taxon>Fungi</taxon>
        <taxon>Fungi incertae sedis</taxon>
        <taxon>Mucoromycota</taxon>
        <taxon>Glomeromycotina</taxon>
        <taxon>Glomeromycetes</taxon>
        <taxon>Diversisporales</taxon>
        <taxon>Gigasporaceae</taxon>
        <taxon>Gigaspora</taxon>
    </lineage>
</organism>
<gene>
    <name evidence="3" type="ORF">C2G38_2227435</name>
</gene>
<accession>A0A397U6A2</accession>
<comment type="caution">
    <text evidence="3">The sequence shown here is derived from an EMBL/GenBank/DDBJ whole genome shotgun (WGS) entry which is preliminary data.</text>
</comment>